<dbReference type="PANTHER" id="PTHR37984:SF5">
    <property type="entry name" value="PROTEIN NYNRIN-LIKE"/>
    <property type="match status" value="1"/>
</dbReference>
<dbReference type="SUPFAM" id="SSF53098">
    <property type="entry name" value="Ribonuclease H-like"/>
    <property type="match status" value="1"/>
</dbReference>
<accession>A0A9P1CWH9</accession>
<feature type="region of interest" description="Disordered" evidence="1">
    <location>
        <begin position="211"/>
        <end position="277"/>
    </location>
</feature>
<feature type="region of interest" description="Disordered" evidence="1">
    <location>
        <begin position="919"/>
        <end position="952"/>
    </location>
</feature>
<dbReference type="Pfam" id="PF07727">
    <property type="entry name" value="RVT_2"/>
    <property type="match status" value="1"/>
</dbReference>
<dbReference type="InterPro" id="IPR036397">
    <property type="entry name" value="RNaseH_sf"/>
</dbReference>
<dbReference type="InterPro" id="IPR001584">
    <property type="entry name" value="Integrase_cat-core"/>
</dbReference>
<reference evidence="3" key="1">
    <citation type="submission" date="2022-10" db="EMBL/GenBank/DDBJ databases">
        <authorList>
            <person name="Chen Y."/>
            <person name="Dougan E. K."/>
            <person name="Chan C."/>
            <person name="Rhodes N."/>
            <person name="Thang M."/>
        </authorList>
    </citation>
    <scope>NUCLEOTIDE SEQUENCE</scope>
</reference>
<dbReference type="GO" id="GO:0015074">
    <property type="term" value="P:DNA integration"/>
    <property type="evidence" value="ECO:0007669"/>
    <property type="project" value="InterPro"/>
</dbReference>
<feature type="region of interest" description="Disordered" evidence="1">
    <location>
        <begin position="293"/>
        <end position="316"/>
    </location>
</feature>
<evidence type="ECO:0000313" key="3">
    <source>
        <dbReference type="EMBL" id="CAI3998938.1"/>
    </source>
</evidence>
<evidence type="ECO:0000313" key="4">
    <source>
        <dbReference type="EMBL" id="CAL4786250.1"/>
    </source>
</evidence>
<proteinExistence type="predicted"/>
<evidence type="ECO:0000256" key="1">
    <source>
        <dbReference type="SAM" id="MobiDB-lite"/>
    </source>
</evidence>
<gene>
    <name evidence="3" type="ORF">C1SCF055_LOCUS25195</name>
</gene>
<feature type="region of interest" description="Disordered" evidence="1">
    <location>
        <begin position="1765"/>
        <end position="1809"/>
    </location>
</feature>
<dbReference type="Gene3D" id="3.30.420.10">
    <property type="entry name" value="Ribonuclease H-like superfamily/Ribonuclease H"/>
    <property type="match status" value="1"/>
</dbReference>
<dbReference type="InterPro" id="IPR012337">
    <property type="entry name" value="RNaseH-like_sf"/>
</dbReference>
<evidence type="ECO:0000313" key="5">
    <source>
        <dbReference type="Proteomes" id="UP001152797"/>
    </source>
</evidence>
<dbReference type="PANTHER" id="PTHR37984">
    <property type="entry name" value="PROTEIN CBG26694"/>
    <property type="match status" value="1"/>
</dbReference>
<dbReference type="Pfam" id="PF00665">
    <property type="entry name" value="rve"/>
    <property type="match status" value="1"/>
</dbReference>
<name>A0A9P1CWH9_9DINO</name>
<dbReference type="EMBL" id="CAMXCT030002558">
    <property type="protein sequence ID" value="CAL4786250.1"/>
    <property type="molecule type" value="Genomic_DNA"/>
</dbReference>
<feature type="compositionally biased region" description="Low complexity" evidence="1">
    <location>
        <begin position="228"/>
        <end position="259"/>
    </location>
</feature>
<dbReference type="EMBL" id="CAMXCT020002558">
    <property type="protein sequence ID" value="CAL1152313.1"/>
    <property type="molecule type" value="Genomic_DNA"/>
</dbReference>
<dbReference type="InterPro" id="IPR013103">
    <property type="entry name" value="RVT_2"/>
</dbReference>
<comment type="caution">
    <text evidence="3">The sequence shown here is derived from an EMBL/GenBank/DDBJ whole genome shotgun (WGS) entry which is preliminary data.</text>
</comment>
<dbReference type="GO" id="GO:0003676">
    <property type="term" value="F:nucleic acid binding"/>
    <property type="evidence" value="ECO:0007669"/>
    <property type="project" value="InterPro"/>
</dbReference>
<dbReference type="EMBL" id="CAMXCT010002558">
    <property type="protein sequence ID" value="CAI3998938.1"/>
    <property type="molecule type" value="Genomic_DNA"/>
</dbReference>
<dbReference type="PROSITE" id="PS50994">
    <property type="entry name" value="INTEGRASE"/>
    <property type="match status" value="1"/>
</dbReference>
<keyword evidence="5" id="KW-1185">Reference proteome</keyword>
<reference evidence="4 5" key="2">
    <citation type="submission" date="2024-05" db="EMBL/GenBank/DDBJ databases">
        <authorList>
            <person name="Chen Y."/>
            <person name="Shah S."/>
            <person name="Dougan E. K."/>
            <person name="Thang M."/>
            <person name="Chan C."/>
        </authorList>
    </citation>
    <scope>NUCLEOTIDE SEQUENCE [LARGE SCALE GENOMIC DNA]</scope>
</reference>
<dbReference type="Proteomes" id="UP001152797">
    <property type="component" value="Unassembled WGS sequence"/>
</dbReference>
<feature type="compositionally biased region" description="Basic and acidic residues" evidence="1">
    <location>
        <begin position="1765"/>
        <end position="1774"/>
    </location>
</feature>
<dbReference type="OrthoDB" id="116216at2759"/>
<sequence>MTDDDKGTSAWYKVPVWDGNPSGFRSFKREMEWWKASLDPISCSKFNVAARWTLRQTGLVRARAEEFSPSELEGKKPVEVEDPEGGEKVVIEEGDPFAGLDKLMQALEDSLGKTALDKKGDLRKQFYQDLRRTAGERISSFCSRFRTLVGDMRREGVVLPDEELGWFLRSRMGLDAIRLQLLDTALAGRERYEDVESEALRLFRDLHSEDPLHKQRQERNPLLQRFLNSNSTPSTTTRSSFPSSSASSVAGRSFRSGSSMQSQRFAPRPKPSMHPGGRAALVAEVPIDEEHYEPEDEELIPDDSGAHQNPSSLEEVLQSEAEVLAAEIEAMEDEGIDQSLIDGLEQGIDQAAESLVTMREARNKIAEIKKDRGYGKIPNAKPQMHGNQVAAKKSKTFCWDCGQTGHWSGDAGCPNPGQGLYKPKAAAKKPAKQVRVTEALNTEHILEDQMPATSPPDQHEVMVTQHLLRPSSLQEALDKEHEANQVSQRALAVDKQLVGALDSACNRTCSGNIWISQYLSTLSTAPEAIRNLVRKEPEEEIFRFGDGGVQTSKFRYRLPMVVGTDLVLTWISVVPVPSLGLLLGRDWLDGIGCVLSFAKKVMRADHLSGRLINLHQILAGHFALPLVPRQWPAPGALKWRRVGLDGVLELQISHHVWLHRKLHAESFVAPTPNHEHEHLVTEQSVMLADIRFSGLDASSRCHSISHDALVQEMNGSKFSEIRDPPSTSANGAAFCCALKKEPYGTPHGIWLWLLRRPFLRCLPLPYPAVGTLKDWGSQMSQMLEAGAITKRCVQKVKSDKLMTSEALRDCCWLRDRLGLRVAFMEDPILPGLMAARGAKGLATKIKEAASREEKEKAKQLREKGQHLQAVRELIGPRGGLPHLRGDLIKLAALLQINMPDKSTIDELKTKIKPVVQTLMESSAKPESGSSSSHQIPKPVPKAKSPPKPLPVQEADLQRVRQEVQKDMQKMLQDQSNRFQEMMYRQMPDGRTLHDLAFGDDQVPNQWDDFESLEGPYWENELELLAPHGWTAEEIDVAMAEEVLHVMHQEWNSSMQSFLNEPFVMKIDITPEMPETLAYKEVLDTETATAYKATQPLVGEIYTATEQISKQAQLRGHRTSASMSLENGWDFRKAEHRKACIKKVLEEDPFCLILAFPCGPWSPLTRLRASSTLEERRKEGEVLLDFALILAKIQSRRGGHFVIENPKGSMAWNLPQMMRFLEETGCAVVDFDQCRFRLKSLRGVLHKKPTRIATSSAAVADGLRDCLCPGDHPHYPVMGGSKITSRAGHYPIPLAKNIVKSLEKQFHLQHAHGREVHAVDGEEAAGDDTAMDAFGSDSDISSIAEEDEDGEEKSQRVPAAIRAAVKRLHESTGHRSNRRLARALVISGAPKEVVAAAKYLRCSLCEEKKRPKSRRPATLPTPKDVSDQVHIDVVEMFDINNKRFYVVHCIDWTSRFQMAEALEHKSSEAITKWFRERWLPIFGAPRVLVADQGREFVSWEFQELCDQIGTLLHHIPVQAPWANGICERGGGILKALVECGVKAHSIQGLEEINQMVQESILAYNADVNEMGVSPHQAAIGRQPRMVGDVLGSTGQRLAEHGLIDSRPSLARQIALRETARVAMTRLHFSRGLRKAELSRSRSSTMSQPLEPGYVSFKGQLTKCAREHLRLASSMEQISAEVWHDSIRETIVPEQELQDLPPVRAEEMVAALAPASHELTSTPLSSYQQSLAASRRMSRVEPYPTSLPSQPTVDTFGEALTEVMRRAREADDETKKRAASLEPDALREASREQEPLVPPQSVEPPAGSGSHDVLVTNTTTSTADIDILSGKEHPLKLLYDQVQQDAKNPLYEDVVDHGTWSGRWPLPSRSTWMAHEKCKALWPCSSHEVFAAKTARREIKWKQIPEEQKEAFRQAAAVGWQVQLDNDAFQVIPEPEATRIKSRLKASGQLHKILVPRFVFTDKNDGVRSESNPMPLRANARLVIPGYQDETAYGLRKDAPTATRTSQHLLFLVAASDGWHLWAADIKSAFLKGEVFEEGERELYICNIRILSADEPLLPLGSGNLARLRKGVFGLADSPRRWYLRLHRSLTQLGWERSVMDAAMWTLRDGQGNLQGIVLSHVDDLLLGGTQVAYESIRKLGEELGFGSFEKDSFTYCGKKIERNDDHSITVSMKAYHENLHPVSVVTHRKQQLDEPLTPAEHRQLRGLIGSMQWLVTQVRIDMAFQLSTLQGDRPTVKTLLKANALVRLFKLNPGFKLTFQPMDLRGAGITVVTDASLGNVTRTGSDEGTLMTKTFSQAAYMVLIGDRNLMAGREGQCAFIDGRSHRLSRVCRSTCSAELQGAEEALDNGVFSRGLLADLFGWDVLDKTQNYNMAIPLNLVTDAKDVYDKGMTDTATYGSQKSLAFTIAWMREVFRKPRTSLSWTSTENMPVDCGTKAMDTSHLVKILNTGRWSVTYNASFVKQNVTKEDLCFPVVF</sequence>
<feature type="compositionally biased region" description="Basic and acidic residues" evidence="1">
    <location>
        <begin position="1782"/>
        <end position="1792"/>
    </location>
</feature>
<feature type="compositionally biased region" description="Pro residues" evidence="1">
    <location>
        <begin position="937"/>
        <end position="949"/>
    </location>
</feature>
<feature type="compositionally biased region" description="Low complexity" evidence="1">
    <location>
        <begin position="921"/>
        <end position="932"/>
    </location>
</feature>
<organism evidence="3">
    <name type="scientific">Cladocopium goreaui</name>
    <dbReference type="NCBI Taxonomy" id="2562237"/>
    <lineage>
        <taxon>Eukaryota</taxon>
        <taxon>Sar</taxon>
        <taxon>Alveolata</taxon>
        <taxon>Dinophyceae</taxon>
        <taxon>Suessiales</taxon>
        <taxon>Symbiodiniaceae</taxon>
        <taxon>Cladocopium</taxon>
    </lineage>
</organism>
<feature type="domain" description="Integrase catalytic" evidence="2">
    <location>
        <begin position="1417"/>
        <end position="1590"/>
    </location>
</feature>
<protein>
    <submittedName>
        <fullName evidence="4">Retrovirus-related Pol polyprotein from transposon RE2 (Retro element 2) (AtRE2)</fullName>
    </submittedName>
</protein>
<evidence type="ECO:0000259" key="2">
    <source>
        <dbReference type="PROSITE" id="PS50994"/>
    </source>
</evidence>
<dbReference type="InterPro" id="IPR050951">
    <property type="entry name" value="Retrovirus_Pol_polyprotein"/>
</dbReference>